<evidence type="ECO:0000259" key="3">
    <source>
        <dbReference type="PROSITE" id="PS51186"/>
    </source>
</evidence>
<keyword evidence="2" id="KW-0012">Acyltransferase</keyword>
<evidence type="ECO:0000313" key="5">
    <source>
        <dbReference type="Proteomes" id="UP000690515"/>
    </source>
</evidence>
<reference evidence="4 5" key="1">
    <citation type="submission" date="2021-04" db="EMBL/GenBank/DDBJ databases">
        <authorList>
            <person name="Pira H."/>
            <person name="Risdian C."/>
            <person name="Wink J."/>
        </authorList>
    </citation>
    <scope>NUCLEOTIDE SEQUENCE [LARGE SCALE GENOMIC DNA]</scope>
    <source>
        <strain evidence="4 5">WH53</strain>
    </source>
</reference>
<sequence length="161" mass="18507">MIVHIQEEDLDEVTAIYNYYIQNTVATFEEDTVSTSDILYRINNVKEAGLPWLVAKDENQTIGYAYATLWNSRSAYRNTVEISIYLKHDVISHGWGTALYTMLFELLKGLSKHTAIAVITLPNQASIALHEKFGMQKVGHFKQVGFKFNQWLDVGYWQVKL</sequence>
<dbReference type="Proteomes" id="UP000690515">
    <property type="component" value="Unassembled WGS sequence"/>
</dbReference>
<feature type="domain" description="N-acetyltransferase" evidence="3">
    <location>
        <begin position="1"/>
        <end position="161"/>
    </location>
</feature>
<dbReference type="Pfam" id="PF13420">
    <property type="entry name" value="Acetyltransf_4"/>
    <property type="match status" value="1"/>
</dbReference>
<accession>A0ABS5ZGB1</accession>
<organism evidence="4 5">
    <name type="scientific">Zooshikella harenae</name>
    <dbReference type="NCBI Taxonomy" id="2827238"/>
    <lineage>
        <taxon>Bacteria</taxon>
        <taxon>Pseudomonadati</taxon>
        <taxon>Pseudomonadota</taxon>
        <taxon>Gammaproteobacteria</taxon>
        <taxon>Oceanospirillales</taxon>
        <taxon>Zooshikellaceae</taxon>
        <taxon>Zooshikella</taxon>
    </lineage>
</organism>
<evidence type="ECO:0000256" key="2">
    <source>
        <dbReference type="ARBA" id="ARBA00023315"/>
    </source>
</evidence>
<proteinExistence type="predicted"/>
<dbReference type="InterPro" id="IPR016181">
    <property type="entry name" value="Acyl_CoA_acyltransferase"/>
</dbReference>
<name>A0ABS5ZGB1_9GAMM</name>
<keyword evidence="1" id="KW-0808">Transferase</keyword>
<dbReference type="SUPFAM" id="SSF55729">
    <property type="entry name" value="Acyl-CoA N-acyltransferases (Nat)"/>
    <property type="match status" value="1"/>
</dbReference>
<evidence type="ECO:0000313" key="4">
    <source>
        <dbReference type="EMBL" id="MBU2712017.1"/>
    </source>
</evidence>
<gene>
    <name evidence="4" type="ORF">KCG35_13180</name>
</gene>
<dbReference type="PANTHER" id="PTHR43072">
    <property type="entry name" value="N-ACETYLTRANSFERASE"/>
    <property type="match status" value="1"/>
</dbReference>
<protein>
    <submittedName>
        <fullName evidence="4">N-acetyltransferase</fullName>
    </submittedName>
</protein>
<dbReference type="RefSeq" id="WP_215820194.1">
    <property type="nucleotide sequence ID" value="NZ_JAGSOY010000029.1"/>
</dbReference>
<evidence type="ECO:0000256" key="1">
    <source>
        <dbReference type="ARBA" id="ARBA00022679"/>
    </source>
</evidence>
<comment type="caution">
    <text evidence="4">The sequence shown here is derived from an EMBL/GenBank/DDBJ whole genome shotgun (WGS) entry which is preliminary data.</text>
</comment>
<dbReference type="PANTHER" id="PTHR43072:SF23">
    <property type="entry name" value="UPF0039 PROTEIN C11D3.02C"/>
    <property type="match status" value="1"/>
</dbReference>
<dbReference type="Gene3D" id="3.40.630.30">
    <property type="match status" value="1"/>
</dbReference>
<dbReference type="InterPro" id="IPR000182">
    <property type="entry name" value="GNAT_dom"/>
</dbReference>
<keyword evidence="5" id="KW-1185">Reference proteome</keyword>
<dbReference type="EMBL" id="JAGSOY010000029">
    <property type="protein sequence ID" value="MBU2712017.1"/>
    <property type="molecule type" value="Genomic_DNA"/>
</dbReference>
<dbReference type="PROSITE" id="PS51186">
    <property type="entry name" value="GNAT"/>
    <property type="match status" value="1"/>
</dbReference>